<sequence>MELIESIRATLPSVRLGSVILFREYLNTLQKGDYNHIISEKLKLNQTISHRFPHKILIETMIRIEDATMFVLDMIIPEDFIIPAIRIDWDFVLHDGPEYLNTYGVRQRLLDHANSTGTIHAIE</sequence>
<organism evidence="1">
    <name type="scientific">viral metagenome</name>
    <dbReference type="NCBI Taxonomy" id="1070528"/>
    <lineage>
        <taxon>unclassified sequences</taxon>
        <taxon>metagenomes</taxon>
        <taxon>organismal metagenomes</taxon>
    </lineage>
</organism>
<dbReference type="AlphaFoldDB" id="A0A6C0CJL1"/>
<dbReference type="EMBL" id="MN739448">
    <property type="protein sequence ID" value="QHT04966.1"/>
    <property type="molecule type" value="Genomic_DNA"/>
</dbReference>
<reference evidence="1" key="1">
    <citation type="journal article" date="2020" name="Nature">
        <title>Giant virus diversity and host interactions through global metagenomics.</title>
        <authorList>
            <person name="Schulz F."/>
            <person name="Roux S."/>
            <person name="Paez-Espino D."/>
            <person name="Jungbluth S."/>
            <person name="Walsh D.A."/>
            <person name="Denef V.J."/>
            <person name="McMahon K.D."/>
            <person name="Konstantinidis K.T."/>
            <person name="Eloe-Fadrosh E.A."/>
            <person name="Kyrpides N.C."/>
            <person name="Woyke T."/>
        </authorList>
    </citation>
    <scope>NUCLEOTIDE SEQUENCE</scope>
    <source>
        <strain evidence="1">GVMAG-M-3300021354-14</strain>
    </source>
</reference>
<evidence type="ECO:0000313" key="1">
    <source>
        <dbReference type="EMBL" id="QHT04966.1"/>
    </source>
</evidence>
<name>A0A6C0CJL1_9ZZZZ</name>
<accession>A0A6C0CJL1</accession>
<proteinExistence type="predicted"/>
<protein>
    <submittedName>
        <fullName evidence="1">Uncharacterized protein</fullName>
    </submittedName>
</protein>